<keyword evidence="5 8" id="KW-0648">Protein biosynthesis</keyword>
<evidence type="ECO:0000256" key="2">
    <source>
        <dbReference type="ARBA" id="ARBA00022598"/>
    </source>
</evidence>
<dbReference type="PRINTS" id="PR01039">
    <property type="entry name" value="TRNASYNTHTRP"/>
</dbReference>
<dbReference type="GeneID" id="95967201"/>
<evidence type="ECO:0000256" key="8">
    <source>
        <dbReference type="HAMAP-Rule" id="MF_02009"/>
    </source>
</evidence>
<dbReference type="InterPro" id="IPR023678">
    <property type="entry name" value="Tyr-tRNA-ligase_4"/>
</dbReference>
<evidence type="ECO:0000256" key="6">
    <source>
        <dbReference type="ARBA" id="ARBA00023146"/>
    </source>
</evidence>
<accession>A0AAX4NFM7</accession>
<dbReference type="PANTHER" id="PTHR46264">
    <property type="entry name" value="TYROSINE-TRNA LIGASE"/>
    <property type="match status" value="1"/>
</dbReference>
<dbReference type="InterPro" id="IPR050489">
    <property type="entry name" value="Tyr-tRNA_synthase"/>
</dbReference>
<dbReference type="InterPro" id="IPR023617">
    <property type="entry name" value="Tyr-tRNA-ligase_arc/euk-type"/>
</dbReference>
<dbReference type="GO" id="GO:0006436">
    <property type="term" value="P:tryptophanyl-tRNA aminoacylation"/>
    <property type="evidence" value="ECO:0007669"/>
    <property type="project" value="InterPro"/>
</dbReference>
<dbReference type="InterPro" id="IPR014729">
    <property type="entry name" value="Rossmann-like_a/b/a_fold"/>
</dbReference>
<dbReference type="Gene3D" id="1.10.240.10">
    <property type="entry name" value="Tyrosyl-Transfer RNA Synthetase"/>
    <property type="match status" value="1"/>
</dbReference>
<dbReference type="InterPro" id="IPR002306">
    <property type="entry name" value="Trp-tRNA-ligase"/>
</dbReference>
<gene>
    <name evidence="8" type="primary">tyrS</name>
    <name evidence="9" type="ORF">OXIME_000474</name>
</gene>
<feature type="binding site" evidence="8">
    <location>
        <position position="157"/>
    </location>
    <ligand>
        <name>L-tyrosine</name>
        <dbReference type="ChEBI" id="CHEBI:58315"/>
    </ligand>
</feature>
<comment type="similarity">
    <text evidence="8">Belongs to the class-I aminoacyl-tRNA synthetase family. TyrS type 4 subfamily.</text>
</comment>
<feature type="binding site" evidence="8">
    <location>
        <position position="179"/>
    </location>
    <ligand>
        <name>L-tyrosine</name>
        <dbReference type="ChEBI" id="CHEBI:58315"/>
    </ligand>
</feature>
<dbReference type="HAMAP" id="MF_02009">
    <property type="entry name" value="Tyr_tRNA_synth_type4"/>
    <property type="match status" value="1"/>
</dbReference>
<dbReference type="PANTHER" id="PTHR46264:SF4">
    <property type="entry name" value="TYROSINE--TRNA LIGASE, CYTOPLASMIC"/>
    <property type="match status" value="1"/>
</dbReference>
<keyword evidence="1 8" id="KW-0963">Cytoplasm</keyword>
<feature type="binding site" evidence="8">
    <location>
        <position position="164"/>
    </location>
    <ligand>
        <name>L-tyrosine</name>
        <dbReference type="ChEBI" id="CHEBI:58315"/>
    </ligand>
</feature>
<dbReference type="NCBIfam" id="NF006330">
    <property type="entry name" value="PRK08560.1"/>
    <property type="match status" value="1"/>
</dbReference>
<name>A0AAX4NFM7_9ARCH</name>
<dbReference type="GO" id="GO:0006437">
    <property type="term" value="P:tyrosyl-tRNA aminoacylation"/>
    <property type="evidence" value="ECO:0007669"/>
    <property type="project" value="UniProtKB-UniRule"/>
</dbReference>
<dbReference type="EMBL" id="CP133772">
    <property type="protein sequence ID" value="WYX99928.1"/>
    <property type="molecule type" value="Genomic_DNA"/>
</dbReference>
<dbReference type="KEGG" id="omr:OXIME_000474"/>
<feature type="short sequence motif" description="'KMSKS' region" evidence="8">
    <location>
        <begin position="220"/>
        <end position="224"/>
    </location>
</feature>
<comment type="subunit">
    <text evidence="8">Homodimer.</text>
</comment>
<keyword evidence="2 8" id="KW-0436">Ligase</keyword>
<evidence type="ECO:0000313" key="10">
    <source>
        <dbReference type="Proteomes" id="UP001451606"/>
    </source>
</evidence>
<proteinExistence type="inferred from homology"/>
<dbReference type="GO" id="GO:0004830">
    <property type="term" value="F:tryptophan-tRNA ligase activity"/>
    <property type="evidence" value="ECO:0007669"/>
    <property type="project" value="InterPro"/>
</dbReference>
<organism evidence="9 10">
    <name type="scientific">Oxyplasma meridianum</name>
    <dbReference type="NCBI Taxonomy" id="3073602"/>
    <lineage>
        <taxon>Archaea</taxon>
        <taxon>Methanobacteriati</taxon>
        <taxon>Thermoplasmatota</taxon>
        <taxon>Thermoplasmata</taxon>
        <taxon>Thermoplasmatales</taxon>
        <taxon>Thermoplasmataceae</taxon>
        <taxon>Oxyplasma</taxon>
    </lineage>
</organism>
<dbReference type="Proteomes" id="UP001451606">
    <property type="component" value="Chromosome"/>
</dbReference>
<keyword evidence="10" id="KW-1185">Reference proteome</keyword>
<dbReference type="SUPFAM" id="SSF52374">
    <property type="entry name" value="Nucleotidylyl transferase"/>
    <property type="match status" value="1"/>
</dbReference>
<evidence type="ECO:0000256" key="7">
    <source>
        <dbReference type="ARBA" id="ARBA00048248"/>
    </source>
</evidence>
<feature type="binding site" evidence="8">
    <location>
        <position position="223"/>
    </location>
    <ligand>
        <name>ATP</name>
        <dbReference type="ChEBI" id="CHEBI:30616"/>
    </ligand>
</feature>
<feature type="binding site" evidence="8">
    <location>
        <position position="161"/>
    </location>
    <ligand>
        <name>L-tyrosine</name>
        <dbReference type="ChEBI" id="CHEBI:58315"/>
    </ligand>
</feature>
<protein>
    <recommendedName>
        <fullName evidence="8">Tyrosine--tRNA ligase</fullName>
        <ecNumber evidence="8">6.1.1.1</ecNumber>
    </recommendedName>
    <alternativeName>
        <fullName evidence="8">Tyrosyl-tRNA synthetase</fullName>
        <shortName evidence="8">TyrRS</shortName>
    </alternativeName>
</protein>
<feature type="binding site" evidence="8">
    <location>
        <position position="31"/>
    </location>
    <ligand>
        <name>L-tyrosine</name>
        <dbReference type="ChEBI" id="CHEBI:58315"/>
    </ligand>
</feature>
<reference evidence="9 10" key="1">
    <citation type="submission" date="2023-09" db="EMBL/GenBank/DDBJ databases">
        <authorList>
            <person name="Golyshina O.V."/>
            <person name="Lunev E.A."/>
            <person name="Bargiela R."/>
            <person name="Gaines M.C."/>
            <person name="Daum B."/>
            <person name="Bale N.J."/>
            <person name="Koenen M."/>
            <person name="Sinninghe Damst J.S."/>
            <person name="Yakimov M."/>
            <person name="Golyshin P.N."/>
        </authorList>
    </citation>
    <scope>NUCLEOTIDE SEQUENCE [LARGE SCALE GENOMIC DNA]</scope>
    <source>
        <strain evidence="9 10">M1</strain>
    </source>
</reference>
<dbReference type="InterPro" id="IPR002305">
    <property type="entry name" value="aa-tRNA-synth_Ic"/>
</dbReference>
<comment type="function">
    <text evidence="8">Catalyzes the attachment of tyrosine to tRNA(Tyr) in a two-step reaction: tyrosine is first activated by ATP to form Tyr-AMP and then transferred to the acceptor end of tRNA(Tyr).</text>
</comment>
<dbReference type="InterPro" id="IPR001412">
    <property type="entry name" value="aa-tRNA-synth_I_CS"/>
</dbReference>
<evidence type="ECO:0000256" key="3">
    <source>
        <dbReference type="ARBA" id="ARBA00022741"/>
    </source>
</evidence>
<evidence type="ECO:0000313" key="9">
    <source>
        <dbReference type="EMBL" id="WYX99928.1"/>
    </source>
</evidence>
<evidence type="ECO:0000256" key="5">
    <source>
        <dbReference type="ARBA" id="ARBA00022917"/>
    </source>
</evidence>
<dbReference type="Gene3D" id="3.40.50.620">
    <property type="entry name" value="HUPs"/>
    <property type="match status" value="1"/>
</dbReference>
<sequence>MDGIELAERNMVEVVTHEDLTGLDLSRSNGYIGFEPSGIPHLGTAIIWKEKINDLVAAGVHMRILLADWHAMINDKLGGDMRLIRLSGEMLKGSLLALGLSPKVEFIWASQLVKDQAYWETLLKVAKNTSLTRLRRSLPIMGRTEDESDRDFSKYIYPLMQITDIIYMGLDLAVGGMDQRHAHMLARDIQEKMGIKKVVSLHGPLLGSLLGSGRMDSFKKMSKSDPNSAVFLSDSPDDIKRKLKNAFCPMGDIDGNPVASIVKEIFFPFSGKPLQINRPQSKGGPFTIGNWNEFSSMYMENKIHPMDLKSAVSEYLIDLLEPAREFYSKNEEKFRDILVIYTK</sequence>
<dbReference type="GO" id="GO:0005737">
    <property type="term" value="C:cytoplasm"/>
    <property type="evidence" value="ECO:0007669"/>
    <property type="project" value="UniProtKB-SubCell"/>
</dbReference>
<dbReference type="GO" id="GO:0005524">
    <property type="term" value="F:ATP binding"/>
    <property type="evidence" value="ECO:0007669"/>
    <property type="project" value="UniProtKB-UniRule"/>
</dbReference>
<keyword evidence="6 8" id="KW-0030">Aminoacyl-tRNA synthetase</keyword>
<comment type="catalytic activity">
    <reaction evidence="7 8">
        <text>tRNA(Tyr) + L-tyrosine + ATP = L-tyrosyl-tRNA(Tyr) + AMP + diphosphate + H(+)</text>
        <dbReference type="Rhea" id="RHEA:10220"/>
        <dbReference type="Rhea" id="RHEA-COMP:9706"/>
        <dbReference type="Rhea" id="RHEA-COMP:9707"/>
        <dbReference type="ChEBI" id="CHEBI:15378"/>
        <dbReference type="ChEBI" id="CHEBI:30616"/>
        <dbReference type="ChEBI" id="CHEBI:33019"/>
        <dbReference type="ChEBI" id="CHEBI:58315"/>
        <dbReference type="ChEBI" id="CHEBI:78442"/>
        <dbReference type="ChEBI" id="CHEBI:78536"/>
        <dbReference type="ChEBI" id="CHEBI:456215"/>
        <dbReference type="EC" id="6.1.1.1"/>
    </reaction>
</comment>
<keyword evidence="4 8" id="KW-0067">ATP-binding</keyword>
<dbReference type="Pfam" id="PF00579">
    <property type="entry name" value="tRNA-synt_1b"/>
    <property type="match status" value="1"/>
</dbReference>
<evidence type="ECO:0000256" key="1">
    <source>
        <dbReference type="ARBA" id="ARBA00022490"/>
    </source>
</evidence>
<dbReference type="AlphaFoldDB" id="A0AAX4NFM7"/>
<dbReference type="GO" id="GO:0004831">
    <property type="term" value="F:tyrosine-tRNA ligase activity"/>
    <property type="evidence" value="ECO:0007669"/>
    <property type="project" value="UniProtKB-UniRule"/>
</dbReference>
<dbReference type="RefSeq" id="WP_393971887.1">
    <property type="nucleotide sequence ID" value="NZ_CP133772.1"/>
</dbReference>
<keyword evidence="3 8" id="KW-0547">Nucleotide-binding</keyword>
<dbReference type="EC" id="6.1.1.1" evidence="8"/>
<dbReference type="PROSITE" id="PS00178">
    <property type="entry name" value="AA_TRNA_LIGASE_I"/>
    <property type="match status" value="1"/>
</dbReference>
<evidence type="ECO:0000256" key="4">
    <source>
        <dbReference type="ARBA" id="ARBA00022840"/>
    </source>
</evidence>
<comment type="subcellular location">
    <subcellularLocation>
        <location evidence="8">Cytoplasm</location>
    </subcellularLocation>
</comment>
<dbReference type="PIRSF" id="PIRSF006588">
    <property type="entry name" value="TyrRS_arch_euk"/>
    <property type="match status" value="1"/>
</dbReference>